<gene>
    <name evidence="6" type="ORF">LOM8899_03420</name>
</gene>
<dbReference type="Gene3D" id="3.90.470.20">
    <property type="entry name" value="4'-phosphopantetheinyl transferase domain"/>
    <property type="match status" value="1"/>
</dbReference>
<dbReference type="InterPro" id="IPR018201">
    <property type="entry name" value="Ketoacyl_synth_AS"/>
</dbReference>
<dbReference type="Pfam" id="PF00698">
    <property type="entry name" value="Acyl_transf_1"/>
    <property type="match status" value="1"/>
</dbReference>
<dbReference type="InterPro" id="IPR037143">
    <property type="entry name" value="4-PPantetheinyl_Trfase_dom_sf"/>
</dbReference>
<dbReference type="GO" id="GO:0008897">
    <property type="term" value="F:holo-[acyl-carrier-protein] synthase activity"/>
    <property type="evidence" value="ECO:0007669"/>
    <property type="project" value="InterPro"/>
</dbReference>
<dbReference type="SMART" id="SM00827">
    <property type="entry name" value="PKS_AT"/>
    <property type="match status" value="1"/>
</dbReference>
<keyword evidence="3 6" id="KW-0808">Transferase</keyword>
<protein>
    <submittedName>
        <fullName evidence="6">Phenolphthiocerol synthesis polyketide synthase type I Pks15/1</fullName>
        <ecNumber evidence="6">2.3.1.41</ecNumber>
    </submittedName>
</protein>
<sequence>MTLTPNAARSPRATERGDIAIVGMACLFPGADTPQRFFANICQKLEFITDPLPSWGAERYLNGIDGTLIPTVRGGYLGEAYAADIAQLGVMPSSVDGSEPDHFLALRIARAALEDAGALSADHARTGVVLGHSSYLHRGNAAMVQHGVVLDQTRELLAQLLPGVDPAVFDRIRAAMADQLPPFTADMAPGLVPNVMTGRIANRLDLRGPNYIIDAACSSAHLAVQAAMIELRAGRSDMMLAGGVNASISAEVYMVFNQLGALAGSGQVRPFSEGGDGTLMGEGLGVLALKRVEDALDAGDRIYAVLKGLGQSSDGKGSGILAPRMEGEMLAIERAMLDAGQDPAQPDIPGLIECHGTGIPLGDKTEVGALKGMFGARAENGLPVTAIGSVKSMIGHCIPAAGAAGLIKASLALYHKTLPPTLSDKIRTGLPVDETGLYVNTETRPWIAAPGVLRRAAVNAFGFGGINAHAILEEAPAAADEPTPMHWAEELFLLSADSPADLAVKARTLAAHAERHDRAPLAAIAQWAVANAGTGPARLALTASSRDDLIEKLGKAATRLEGDKPTFRLRSGVVAAAAPMGGKLAFIFPGEGAQYQGMLAEILTAFPEARGWFDFWDGLFPDRDMPPSASVFPPPTTLDAGLAKTLNERLFGLELGSESMFIAAQALMAVLTRLGISPDVVVGHSSGEHSALAAAGVFGGMGPEDRDDFATRIRSLNDLYQAIEEAGGIEGGALLTVGGVARDDILSLTEADPEVHLALDNCQHQAVLYGPRAKMEEVVETLRPKGGMCSFLPFDRPYHTPLFADVAEKVAGVYAGMDFRPPTLPIWSCATVQPMPADATEIRALAAYQWASRVRFTETVEALHDDGVKLFLEVGPSANLTGFVEDALKGRDAQALPLDSRRRGGLAHLLQSLGRLWVAGRDFNANALFDGRGLAGVDLAAEQPRDRKRPITNTLAYVRLPQEIASEISADLMASLGQGPAAQPVGAPTAPLLLAPNTAPGGSTAAPRPQTVEVSATEPASLTGEMGGYFGVMQQFLDMQGTVMEAVMGGTPMTDPAEWQPPLLHRVTVSDEGLTAESDFDPLTDPFIAQHVLYADEVSDTDGTLQALPVLPLAVSMEMVVEAAAVLTGQLAARLENVAARDWVAFDAGPATLTTTARIIPGEDTRVAVQLLRGEALLFEAEAVIEPGPDLPDLPPLATPRAPVWRDDQLYSTGMFHGPLFQGVASLTQFDEGGLDATLTDMPLDDFFGHGEAPEGLLLNPALLDQLGHVTAFWIAQGAGTDFSSFPSSIDRIDLGEARAEATAGATISGRIQFRDAHDAPTPGPAEARFLQGDFEAHLPDGTLLMRASGWRDRFFRVPHAFYEARFRPRDAWYGAPLTVFDTGPDVTVWQVPAFPHGFLEDAGGIWMRVLATTILSAAEREQWAAMPATGKRRRDWIVGRIALKEAARAWIAGQGGPLLLPADIEIAVAEGGKPFVDGSALGMTMPEISLSHAQGTAVAVASPPGRAAGIDMEFSGRTDPALLADGGFGAEELVLMNGTDPLIGWCAKEAAAKTLGSGLTGRPKSFVLTRIGAGSAQVQTPDGRSIAVSLAQQGDAVLALAVFGA</sequence>
<dbReference type="InterPro" id="IPR014031">
    <property type="entry name" value="Ketoacyl_synth_C"/>
</dbReference>
<dbReference type="Gene3D" id="3.40.366.10">
    <property type="entry name" value="Malonyl-Coenzyme A Acyl Carrier Protein, domain 2"/>
    <property type="match status" value="1"/>
</dbReference>
<dbReference type="CDD" id="cd00833">
    <property type="entry name" value="PKS"/>
    <property type="match status" value="1"/>
</dbReference>
<dbReference type="GO" id="GO:0004315">
    <property type="term" value="F:3-oxoacyl-[acyl-carrier-protein] synthase activity"/>
    <property type="evidence" value="ECO:0007669"/>
    <property type="project" value="UniProtKB-EC"/>
</dbReference>
<evidence type="ECO:0000256" key="3">
    <source>
        <dbReference type="ARBA" id="ARBA00022679"/>
    </source>
</evidence>
<dbReference type="EC" id="2.3.1.41" evidence="6"/>
<dbReference type="InterPro" id="IPR032821">
    <property type="entry name" value="PKS_assoc"/>
</dbReference>
<evidence type="ECO:0000256" key="2">
    <source>
        <dbReference type="ARBA" id="ARBA00022553"/>
    </source>
</evidence>
<dbReference type="InterPro" id="IPR049551">
    <property type="entry name" value="PKS_DH_C"/>
</dbReference>
<dbReference type="Pfam" id="PF14765">
    <property type="entry name" value="PS-DH"/>
    <property type="match status" value="1"/>
</dbReference>
<dbReference type="Gene3D" id="3.10.129.110">
    <property type="entry name" value="Polyketide synthase dehydratase"/>
    <property type="match status" value="1"/>
</dbReference>
<organism evidence="6 7">
    <name type="scientific">Flavimaricola marinus</name>
    <dbReference type="NCBI Taxonomy" id="1819565"/>
    <lineage>
        <taxon>Bacteria</taxon>
        <taxon>Pseudomonadati</taxon>
        <taxon>Pseudomonadota</taxon>
        <taxon>Alphaproteobacteria</taxon>
        <taxon>Rhodobacterales</taxon>
        <taxon>Paracoccaceae</taxon>
        <taxon>Flavimaricola</taxon>
    </lineage>
</organism>
<dbReference type="InterPro" id="IPR020841">
    <property type="entry name" value="PKS_Beta-ketoAc_synthase_dom"/>
</dbReference>
<dbReference type="SUPFAM" id="SSF52151">
    <property type="entry name" value="FabD/lysophospholipase-like"/>
    <property type="match status" value="1"/>
</dbReference>
<dbReference type="InterPro" id="IPR016039">
    <property type="entry name" value="Thiolase-like"/>
</dbReference>
<dbReference type="PANTHER" id="PTHR43074">
    <property type="entry name" value="OMEGA-3 POLYUNSATURATED FATTY ACID SYNTHASE PFAB-RELATED"/>
    <property type="match status" value="1"/>
</dbReference>
<keyword evidence="1" id="KW-0596">Phosphopantetheine</keyword>
<dbReference type="RefSeq" id="WP_093993447.1">
    <property type="nucleotide sequence ID" value="NZ_FXZK01000008.1"/>
</dbReference>
<keyword evidence="6" id="KW-0012">Acyltransferase</keyword>
<dbReference type="Pfam" id="PF16197">
    <property type="entry name" value="KAsynt_C_assoc"/>
    <property type="match status" value="1"/>
</dbReference>
<dbReference type="OrthoDB" id="9778690at2"/>
<evidence type="ECO:0000259" key="5">
    <source>
        <dbReference type="PROSITE" id="PS52004"/>
    </source>
</evidence>
<evidence type="ECO:0000313" key="7">
    <source>
        <dbReference type="Proteomes" id="UP000201613"/>
    </source>
</evidence>
<feature type="region of interest" description="Disordered" evidence="4">
    <location>
        <begin position="978"/>
        <end position="1015"/>
    </location>
</feature>
<evidence type="ECO:0000256" key="4">
    <source>
        <dbReference type="SAM" id="MobiDB-lite"/>
    </source>
</evidence>
<dbReference type="EMBL" id="FXZK01000008">
    <property type="protein sequence ID" value="SMY09255.1"/>
    <property type="molecule type" value="Genomic_DNA"/>
</dbReference>
<evidence type="ECO:0000313" key="6">
    <source>
        <dbReference type="EMBL" id="SMY09255.1"/>
    </source>
</evidence>
<dbReference type="InterPro" id="IPR014043">
    <property type="entry name" value="Acyl_transferase_dom"/>
</dbReference>
<name>A0A238LIN1_9RHOB</name>
<dbReference type="GO" id="GO:0006633">
    <property type="term" value="P:fatty acid biosynthetic process"/>
    <property type="evidence" value="ECO:0007669"/>
    <property type="project" value="InterPro"/>
</dbReference>
<dbReference type="InterPro" id="IPR016035">
    <property type="entry name" value="Acyl_Trfase/lysoPLipase"/>
</dbReference>
<reference evidence="6 7" key="1">
    <citation type="submission" date="2017-05" db="EMBL/GenBank/DDBJ databases">
        <authorList>
            <person name="Song R."/>
            <person name="Chenine A.L."/>
            <person name="Ruprecht R.M."/>
        </authorList>
    </citation>
    <scope>NUCLEOTIDE SEQUENCE [LARGE SCALE GENOMIC DNA]</scope>
    <source>
        <strain evidence="6 7">CECT 8899</strain>
    </source>
</reference>
<dbReference type="Gene3D" id="3.30.70.3290">
    <property type="match status" value="1"/>
</dbReference>
<dbReference type="InterPro" id="IPR001227">
    <property type="entry name" value="Ac_transferase_dom_sf"/>
</dbReference>
<proteinExistence type="predicted"/>
<dbReference type="SUPFAM" id="SSF56214">
    <property type="entry name" value="4'-phosphopantetheinyl transferase"/>
    <property type="match status" value="2"/>
</dbReference>
<dbReference type="SMART" id="SM00825">
    <property type="entry name" value="PKS_KS"/>
    <property type="match status" value="1"/>
</dbReference>
<dbReference type="Gene3D" id="3.40.47.10">
    <property type="match status" value="1"/>
</dbReference>
<dbReference type="PROSITE" id="PS52004">
    <property type="entry name" value="KS3_2"/>
    <property type="match status" value="1"/>
</dbReference>
<feature type="domain" description="Ketosynthase family 3 (KS3)" evidence="5">
    <location>
        <begin position="16"/>
        <end position="474"/>
    </location>
</feature>
<dbReference type="Gene3D" id="3.30.70.250">
    <property type="entry name" value="Malonyl-CoA ACP transacylase, ACP-binding"/>
    <property type="match status" value="1"/>
</dbReference>
<dbReference type="Pfam" id="PF02801">
    <property type="entry name" value="Ketoacyl-synt_C"/>
    <property type="match status" value="1"/>
</dbReference>
<accession>A0A238LIN1</accession>
<dbReference type="SUPFAM" id="SSF53901">
    <property type="entry name" value="Thiolase-like"/>
    <property type="match status" value="1"/>
</dbReference>
<dbReference type="Proteomes" id="UP000201613">
    <property type="component" value="Unassembled WGS sequence"/>
</dbReference>
<dbReference type="Pfam" id="PF00109">
    <property type="entry name" value="ketoacyl-synt"/>
    <property type="match status" value="1"/>
</dbReference>
<dbReference type="InterPro" id="IPR014030">
    <property type="entry name" value="Ketoacyl_synth_N"/>
</dbReference>
<keyword evidence="7" id="KW-1185">Reference proteome</keyword>
<dbReference type="InterPro" id="IPR042104">
    <property type="entry name" value="PKS_dehydratase_sf"/>
</dbReference>
<dbReference type="GO" id="GO:0000287">
    <property type="term" value="F:magnesium ion binding"/>
    <property type="evidence" value="ECO:0007669"/>
    <property type="project" value="InterPro"/>
</dbReference>
<keyword evidence="2" id="KW-0597">Phosphoprotein</keyword>
<evidence type="ECO:0000256" key="1">
    <source>
        <dbReference type="ARBA" id="ARBA00022450"/>
    </source>
</evidence>
<dbReference type="PROSITE" id="PS00606">
    <property type="entry name" value="KS3_1"/>
    <property type="match status" value="1"/>
</dbReference>
<dbReference type="InterPro" id="IPR052568">
    <property type="entry name" value="PKS-FAS_Synthase"/>
</dbReference>
<dbReference type="PANTHER" id="PTHR43074:SF1">
    <property type="entry name" value="BETA-KETOACYL SYNTHASE FAMILY PROTEIN-RELATED"/>
    <property type="match status" value="1"/>
</dbReference>